<dbReference type="CDD" id="cd00657">
    <property type="entry name" value="Ferritin_like"/>
    <property type="match status" value="1"/>
</dbReference>
<accession>A0ABT5IZ56</accession>
<name>A0ABT5IZ56_9NEIS</name>
<dbReference type="Pfam" id="PF04305">
    <property type="entry name" value="DUF455"/>
    <property type="match status" value="1"/>
</dbReference>
<dbReference type="InterPro" id="IPR011197">
    <property type="entry name" value="UCP012318"/>
</dbReference>
<keyword evidence="2" id="KW-1185">Reference proteome</keyword>
<dbReference type="Proteomes" id="UP001219956">
    <property type="component" value="Unassembled WGS sequence"/>
</dbReference>
<gene>
    <name evidence="1" type="ORF">PQU95_11480</name>
</gene>
<protein>
    <submittedName>
        <fullName evidence="1">Ferritin-like domain-containing protein</fullName>
    </submittedName>
</protein>
<evidence type="ECO:0000313" key="2">
    <source>
        <dbReference type="Proteomes" id="UP001219956"/>
    </source>
</evidence>
<dbReference type="RefSeq" id="WP_272752141.1">
    <property type="nucleotide sequence ID" value="NZ_JAQQLF010000013.1"/>
</dbReference>
<organism evidence="1 2">
    <name type="scientific">Vogesella aquatica</name>
    <dbReference type="NCBI Taxonomy" id="2984206"/>
    <lineage>
        <taxon>Bacteria</taxon>
        <taxon>Pseudomonadati</taxon>
        <taxon>Pseudomonadota</taxon>
        <taxon>Betaproteobacteria</taxon>
        <taxon>Neisseriales</taxon>
        <taxon>Chromobacteriaceae</taxon>
        <taxon>Vogesella</taxon>
    </lineage>
</organism>
<dbReference type="PANTHER" id="PTHR42782">
    <property type="entry name" value="SI:CH73-314G15.3"/>
    <property type="match status" value="1"/>
</dbReference>
<sequence>MSDPLSLYPAIEAALMCDCIVAKPAQAQALYRQWLAGGYARAGGALYPVPAPGRPARPLLVAATDVPRRGLGSAEGRAALLHAIAHIEFNAINLALDAAWRFRAMPDAFVDDWLRVAAEEAQHFLLLQQRLAALGYAYGDFPAHNTLWDMAVQTGHDVLTRMALVPRVMEARGLDAVPPIQRRLAIVGDHDSAAVLATILQEEVGHVRIGNYWFTTLCDARGLDPLETFRSLLGQYQVALLRGEMNRSARLAAGFTEFELSMLEDFSVTRQRTVTRSKHEQAV</sequence>
<dbReference type="PANTHER" id="PTHR42782:SF4">
    <property type="entry name" value="DUF455 DOMAIN-CONTAINING PROTEIN"/>
    <property type="match status" value="1"/>
</dbReference>
<dbReference type="InterPro" id="IPR007402">
    <property type="entry name" value="DUF455"/>
</dbReference>
<reference evidence="1 2" key="1">
    <citation type="submission" date="2023-01" db="EMBL/GenBank/DDBJ databases">
        <title>Novel species of the genus Vogesella isolated from rivers.</title>
        <authorList>
            <person name="Lu H."/>
        </authorList>
    </citation>
    <scope>NUCLEOTIDE SEQUENCE [LARGE SCALE GENOMIC DNA]</scope>
    <source>
        <strain evidence="1 2">DC21W</strain>
    </source>
</reference>
<comment type="caution">
    <text evidence="1">The sequence shown here is derived from an EMBL/GenBank/DDBJ whole genome shotgun (WGS) entry which is preliminary data.</text>
</comment>
<proteinExistence type="predicted"/>
<dbReference type="PIRSF" id="PIRSF012318">
    <property type="entry name" value="UCP012318"/>
    <property type="match status" value="1"/>
</dbReference>
<dbReference type="InterPro" id="IPR009078">
    <property type="entry name" value="Ferritin-like_SF"/>
</dbReference>
<dbReference type="EMBL" id="JAQQLF010000013">
    <property type="protein sequence ID" value="MDC7717832.1"/>
    <property type="molecule type" value="Genomic_DNA"/>
</dbReference>
<dbReference type="SUPFAM" id="SSF47240">
    <property type="entry name" value="Ferritin-like"/>
    <property type="match status" value="1"/>
</dbReference>
<evidence type="ECO:0000313" key="1">
    <source>
        <dbReference type="EMBL" id="MDC7717832.1"/>
    </source>
</evidence>